<gene>
    <name evidence="1" type="ORF">SLEP1_g49062</name>
</gene>
<proteinExistence type="predicted"/>
<reference evidence="1 2" key="1">
    <citation type="journal article" date="2021" name="Commun. Biol.">
        <title>The genome of Shorea leprosula (Dipterocarpaceae) highlights the ecological relevance of drought in aseasonal tropical rainforests.</title>
        <authorList>
            <person name="Ng K.K.S."/>
            <person name="Kobayashi M.J."/>
            <person name="Fawcett J.A."/>
            <person name="Hatakeyama M."/>
            <person name="Paape T."/>
            <person name="Ng C.H."/>
            <person name="Ang C.C."/>
            <person name="Tnah L.H."/>
            <person name="Lee C.T."/>
            <person name="Nishiyama T."/>
            <person name="Sese J."/>
            <person name="O'Brien M.J."/>
            <person name="Copetti D."/>
            <person name="Mohd Noor M.I."/>
            <person name="Ong R.C."/>
            <person name="Putra M."/>
            <person name="Sireger I.Z."/>
            <person name="Indrioko S."/>
            <person name="Kosugi Y."/>
            <person name="Izuno A."/>
            <person name="Isagi Y."/>
            <person name="Lee S.L."/>
            <person name="Shimizu K.K."/>
        </authorList>
    </citation>
    <scope>NUCLEOTIDE SEQUENCE [LARGE SCALE GENOMIC DNA]</scope>
    <source>
        <strain evidence="1">214</strain>
    </source>
</reference>
<protein>
    <submittedName>
        <fullName evidence="1">Uncharacterized protein</fullName>
    </submittedName>
</protein>
<accession>A0AAV5LWT7</accession>
<comment type="caution">
    <text evidence="1">The sequence shown here is derived from an EMBL/GenBank/DDBJ whole genome shotgun (WGS) entry which is preliminary data.</text>
</comment>
<name>A0AAV5LWT7_9ROSI</name>
<dbReference type="EMBL" id="BPVZ01000150">
    <property type="protein sequence ID" value="GKV41549.1"/>
    <property type="molecule type" value="Genomic_DNA"/>
</dbReference>
<dbReference type="Proteomes" id="UP001054252">
    <property type="component" value="Unassembled WGS sequence"/>
</dbReference>
<evidence type="ECO:0000313" key="2">
    <source>
        <dbReference type="Proteomes" id="UP001054252"/>
    </source>
</evidence>
<sequence>MPTETMLMMFLMRSSRGGLQNLSRHSGRVQVNVMTLGLETIQLVLVEGPNKRAPETELIGKSDRGLRVSFLNLPLPDRLGGINDEQNPTLLGILWKSTLQSRQKHHFWERHLL</sequence>
<dbReference type="AlphaFoldDB" id="A0AAV5LWT7"/>
<organism evidence="1 2">
    <name type="scientific">Rubroshorea leprosula</name>
    <dbReference type="NCBI Taxonomy" id="152421"/>
    <lineage>
        <taxon>Eukaryota</taxon>
        <taxon>Viridiplantae</taxon>
        <taxon>Streptophyta</taxon>
        <taxon>Embryophyta</taxon>
        <taxon>Tracheophyta</taxon>
        <taxon>Spermatophyta</taxon>
        <taxon>Magnoliopsida</taxon>
        <taxon>eudicotyledons</taxon>
        <taxon>Gunneridae</taxon>
        <taxon>Pentapetalae</taxon>
        <taxon>rosids</taxon>
        <taxon>malvids</taxon>
        <taxon>Malvales</taxon>
        <taxon>Dipterocarpaceae</taxon>
        <taxon>Rubroshorea</taxon>
    </lineage>
</organism>
<keyword evidence="2" id="KW-1185">Reference proteome</keyword>
<evidence type="ECO:0000313" key="1">
    <source>
        <dbReference type="EMBL" id="GKV41549.1"/>
    </source>
</evidence>